<accession>A0A1J9T6S0</accession>
<organism evidence="1 2">
    <name type="scientific">Bacillus albus</name>
    <dbReference type="NCBI Taxonomy" id="2026189"/>
    <lineage>
        <taxon>Bacteria</taxon>
        <taxon>Bacillati</taxon>
        <taxon>Bacillota</taxon>
        <taxon>Bacilli</taxon>
        <taxon>Bacillales</taxon>
        <taxon>Bacillaceae</taxon>
        <taxon>Bacillus</taxon>
        <taxon>Bacillus cereus group</taxon>
    </lineage>
</organism>
<reference evidence="1 2" key="1">
    <citation type="submission" date="2016-06" db="EMBL/GenBank/DDBJ databases">
        <title>First insights into the genetic diversity and population structure of in the Bacillus cereus group bacteria from diverse marine environments.</title>
        <authorList>
            <person name="Liu Y."/>
            <person name="Lai Q."/>
            <person name="Shao Z."/>
        </authorList>
    </citation>
    <scope>NUCLEOTIDE SEQUENCE [LARGE SCALE GENOMIC DNA]</scope>
    <source>
        <strain evidence="1 2">N35-10-2</strain>
    </source>
</reference>
<dbReference type="RefSeq" id="WP_071758528.1">
    <property type="nucleotide sequence ID" value="NZ_CBCSIO010000058.1"/>
</dbReference>
<dbReference type="EMBL" id="MAOE01000097">
    <property type="protein sequence ID" value="OJD61648.1"/>
    <property type="molecule type" value="Genomic_DNA"/>
</dbReference>
<protein>
    <submittedName>
        <fullName evidence="1">Uncharacterized protein</fullName>
    </submittedName>
</protein>
<comment type="caution">
    <text evidence="1">The sequence shown here is derived from an EMBL/GenBank/DDBJ whole genome shotgun (WGS) entry which is preliminary data.</text>
</comment>
<evidence type="ECO:0000313" key="1">
    <source>
        <dbReference type="EMBL" id="OJD61648.1"/>
    </source>
</evidence>
<proteinExistence type="predicted"/>
<evidence type="ECO:0000313" key="2">
    <source>
        <dbReference type="Proteomes" id="UP000181873"/>
    </source>
</evidence>
<sequence length="73" mass="8510">MKKKAIFFSLCFLIVVVVFFSLKGYSDKYVQWGDSIETVNTKTLKENNIPYKIKNNKVYIPEDAFDKATWCCS</sequence>
<gene>
    <name evidence="1" type="ORF">BAU25_15070</name>
</gene>
<name>A0A1J9T6S0_9BACI</name>
<dbReference type="AlphaFoldDB" id="A0A1J9T6S0"/>
<dbReference type="Proteomes" id="UP000181873">
    <property type="component" value="Unassembled WGS sequence"/>
</dbReference>